<accession>A0A6G7LTR4</accession>
<proteinExistence type="predicted"/>
<dbReference type="EMBL" id="CP045857">
    <property type="protein sequence ID" value="QIJ05130.1"/>
    <property type="molecule type" value="Genomic_DNA"/>
</dbReference>
<evidence type="ECO:0000313" key="3">
    <source>
        <dbReference type="Proteomes" id="UP000502117"/>
    </source>
</evidence>
<keyword evidence="1" id="KW-1133">Transmembrane helix</keyword>
<dbReference type="Pfam" id="PF11335">
    <property type="entry name" value="DUF3137"/>
    <property type="match status" value="1"/>
</dbReference>
<protein>
    <submittedName>
        <fullName evidence="2">DUF3137 domain-containing protein</fullName>
    </submittedName>
</protein>
<feature type="transmembrane region" description="Helical" evidence="1">
    <location>
        <begin position="48"/>
        <end position="74"/>
    </location>
</feature>
<dbReference type="AlphaFoldDB" id="A0A6G7LTR4"/>
<keyword evidence="1" id="KW-0812">Transmembrane</keyword>
<feature type="transmembrane region" description="Helical" evidence="1">
    <location>
        <begin position="80"/>
        <end position="102"/>
    </location>
</feature>
<gene>
    <name evidence="2" type="ORF">GII14_13895</name>
</gene>
<dbReference type="Proteomes" id="UP000502117">
    <property type="component" value="Chromosome"/>
</dbReference>
<name>A0A6G7LTR4_9GAMM</name>
<keyword evidence="1" id="KW-0472">Membrane</keyword>
<evidence type="ECO:0000313" key="2">
    <source>
        <dbReference type="EMBL" id="QIJ05130.1"/>
    </source>
</evidence>
<dbReference type="KEGG" id="schk:GII14_13895"/>
<sequence>MNSMELEIPEQDKLAFGQYYGKQIAPKCRRYESVREAAAARYRERRKIVAPLTFIGIPAFLLFFAMSFYGAFMLDFEDGVFFIGFGGAVVSLGLVVLANIWAGSEIGELRTQIVEEIYPLLLGYFGKSFAFNPPGLPELESYKDYGLFPSYDKGYFQNSVRGKYLNVPFLLRELTLLERTGKNDNGPQYKTLFDGIVIEFELPKTFSATIQVRRDKGFMGNGLAQFRSKLSRVRLEDPDFERRFEVYSDDQLEARYVLNTATMERLLSLSGFYQGELEACFKQGRLFVKIACQHSYFEPQLDLLKPLDLSADIEQVFKEIHEVFDLIKALKLDSRTGL</sequence>
<reference evidence="2 3" key="1">
    <citation type="submission" date="2019-11" db="EMBL/GenBank/DDBJ databases">
        <title>Complete Genome Sequence of Shewanella chilikensis Strain DC57, Isolated from Corroded Seal Rings at a floating production facility in Australia.</title>
        <authorList>
            <person name="Salgar-Chaparro S.J."/>
            <person name="Castillo-Villamizar G.A."/>
            <person name="Poehlein A."/>
            <person name="Daniel R."/>
            <person name="Machuca L."/>
        </authorList>
    </citation>
    <scope>NUCLEOTIDE SEQUENCE [LARGE SCALE GENOMIC DNA]</scope>
    <source>
        <strain evidence="2 3">DC57</strain>
    </source>
</reference>
<dbReference type="RefSeq" id="WP_101053445.1">
    <property type="nucleotide sequence ID" value="NZ_BMXX01000010.1"/>
</dbReference>
<organism evidence="2 3">
    <name type="scientific">Shewanella chilikensis</name>
    <dbReference type="NCBI Taxonomy" id="558541"/>
    <lineage>
        <taxon>Bacteria</taxon>
        <taxon>Pseudomonadati</taxon>
        <taxon>Pseudomonadota</taxon>
        <taxon>Gammaproteobacteria</taxon>
        <taxon>Alteromonadales</taxon>
        <taxon>Shewanellaceae</taxon>
        <taxon>Shewanella</taxon>
    </lineage>
</organism>
<dbReference type="InterPro" id="IPR021484">
    <property type="entry name" value="DUF3137"/>
</dbReference>
<evidence type="ECO:0000256" key="1">
    <source>
        <dbReference type="SAM" id="Phobius"/>
    </source>
</evidence>